<dbReference type="GeneID" id="24426541"/>
<reference evidence="2 3" key="2">
    <citation type="journal article" date="2013" name="PLoS ONE">
        <title>Whole genome mapping and re-organization of the nuclear and mitochondrial genomes of Babesia microti isolates.</title>
        <authorList>
            <person name="Cornillot E."/>
            <person name="Dassouli A."/>
            <person name="Garg A."/>
            <person name="Pachikara N."/>
            <person name="Randazzo S."/>
            <person name="Depoix D."/>
            <person name="Carcy B."/>
            <person name="Delbecq S."/>
            <person name="Frutos R."/>
            <person name="Silva J.C."/>
            <person name="Sutton R."/>
            <person name="Krause P.J."/>
            <person name="Mamoun C.B."/>
        </authorList>
    </citation>
    <scope>NUCLEOTIDE SEQUENCE [LARGE SCALE GENOMIC DNA]</scope>
    <source>
        <strain evidence="2 3">RI</strain>
    </source>
</reference>
<dbReference type="EMBL" id="LN871599">
    <property type="protein sequence ID" value="CCF76086.1"/>
    <property type="molecule type" value="Genomic_DNA"/>
</dbReference>
<sequence>MALNFQFQDSLLIMQMINYFEIIFCFSLYLPFSLAAKDKKPANASVDANSDDNVAANFTLLDAIDDAEEVPQEHLAKTDQGVLCKVVAKRPYSRSPEVFLKNIKTPYNSALVGYDTHRFGRRSDKGSLYGWSGGRSPDADGNSSFTFDLDYATILPQSGTPLSYCALIFTPPIAPKFDISKVFGKPALALSRYIGSQLHFSKALRKRGKLITTCCFTAFPMVAY</sequence>
<keyword evidence="1" id="KW-1133">Transmembrane helix</keyword>
<organism evidence="2 3">
    <name type="scientific">Babesia microti (strain RI)</name>
    <dbReference type="NCBI Taxonomy" id="1133968"/>
    <lineage>
        <taxon>Eukaryota</taxon>
        <taxon>Sar</taxon>
        <taxon>Alveolata</taxon>
        <taxon>Apicomplexa</taxon>
        <taxon>Aconoidasida</taxon>
        <taxon>Piroplasmida</taxon>
        <taxon>Babesiidae</taxon>
        <taxon>Babesia</taxon>
    </lineage>
</organism>
<keyword evidence="1" id="KW-0472">Membrane</keyword>
<keyword evidence="1" id="KW-0812">Transmembrane</keyword>
<dbReference type="VEuPathDB" id="PiroplasmaDB:BmR1_04g09585"/>
<reference evidence="2 3" key="1">
    <citation type="journal article" date="2012" name="Nucleic Acids Res.">
        <title>Sequencing of the smallest Apicomplexan genome from the human pathogen Babesia microti.</title>
        <authorList>
            <person name="Cornillot E."/>
            <person name="Hadj-Kaddour K."/>
            <person name="Dassouli A."/>
            <person name="Noel B."/>
            <person name="Ranwez V."/>
            <person name="Vacherie B."/>
            <person name="Augagneur Y."/>
            <person name="Bres V."/>
            <person name="Duclos A."/>
            <person name="Randazzo S."/>
            <person name="Carcy B."/>
            <person name="Debierre-Grockiego F."/>
            <person name="Delbecq S."/>
            <person name="Moubri-Menage K."/>
            <person name="Shams-Eldin H."/>
            <person name="Usmani-Brown S."/>
            <person name="Bringaud F."/>
            <person name="Wincker P."/>
            <person name="Vivares C.P."/>
            <person name="Schwarz R.T."/>
            <person name="Schetters T.P."/>
            <person name="Krause P.J."/>
            <person name="Gorenflot A."/>
            <person name="Berry V."/>
            <person name="Barbe V."/>
            <person name="Ben Mamoun C."/>
        </authorList>
    </citation>
    <scope>NUCLEOTIDE SEQUENCE [LARGE SCALE GENOMIC DNA]</scope>
    <source>
        <strain evidence="2 3">RI</strain>
    </source>
</reference>
<evidence type="ECO:0000256" key="1">
    <source>
        <dbReference type="SAM" id="Phobius"/>
    </source>
</evidence>
<evidence type="ECO:0000313" key="2">
    <source>
        <dbReference type="EMBL" id="CCF76086.1"/>
    </source>
</evidence>
<dbReference type="AlphaFoldDB" id="I7IT59"/>
<feature type="transmembrane region" description="Helical" evidence="1">
    <location>
        <begin position="12"/>
        <end position="32"/>
    </location>
</feature>
<reference evidence="2 3" key="3">
    <citation type="journal article" date="2016" name="Sci. Rep.">
        <title>Genome-wide diversity and gene expression profiling of Babesia microti isolates identify polymorphic genes that mediate host-pathogen interactions.</title>
        <authorList>
            <person name="Silva J.C."/>
            <person name="Cornillot E."/>
            <person name="McCracken C."/>
            <person name="Usmani-Brown S."/>
            <person name="Dwivedi A."/>
            <person name="Ifeonu O.O."/>
            <person name="Crabtree J."/>
            <person name="Gotia H.T."/>
            <person name="Virji A.Z."/>
            <person name="Reynes C."/>
            <person name="Colinge J."/>
            <person name="Kumar V."/>
            <person name="Lawres L."/>
            <person name="Pazzi J.E."/>
            <person name="Pablo J.V."/>
            <person name="Hung C."/>
            <person name="Brancato J."/>
            <person name="Kumari P."/>
            <person name="Orvis J."/>
            <person name="Tretina K."/>
            <person name="Chibucos M."/>
            <person name="Ott S."/>
            <person name="Sadzewicz L."/>
            <person name="Sengamalay N."/>
            <person name="Shetty A.C."/>
            <person name="Su Q."/>
            <person name="Tallon L."/>
            <person name="Fraser C.M."/>
            <person name="Frutos R."/>
            <person name="Molina D.M."/>
            <person name="Krause P.J."/>
            <person name="Ben Mamoun C."/>
        </authorList>
    </citation>
    <scope>NUCLEOTIDE SEQUENCE [LARGE SCALE GENOMIC DNA]</scope>
    <source>
        <strain evidence="2 3">RI</strain>
    </source>
</reference>
<accession>I7IT59</accession>
<dbReference type="KEGG" id="bmic:BmR1_04g09585"/>
<protein>
    <submittedName>
        <fullName evidence="2">Uncharacterized protein</fullName>
    </submittedName>
</protein>
<dbReference type="OrthoDB" id="361805at2759"/>
<gene>
    <name evidence="2" type="ORF">BmR1_04g09585</name>
</gene>
<evidence type="ECO:0000313" key="3">
    <source>
        <dbReference type="Proteomes" id="UP000002899"/>
    </source>
</evidence>
<dbReference type="Proteomes" id="UP000002899">
    <property type="component" value="Chromosome IV"/>
</dbReference>
<name>I7IT59_BABMR</name>
<proteinExistence type="predicted"/>
<keyword evidence="3" id="KW-1185">Reference proteome</keyword>
<dbReference type="RefSeq" id="XP_012650494.1">
    <property type="nucleotide sequence ID" value="XM_012795040.1"/>
</dbReference>